<proteinExistence type="predicted"/>
<evidence type="ECO:0000313" key="2">
    <source>
        <dbReference type="EMBL" id="MPM78938.1"/>
    </source>
</evidence>
<dbReference type="EMBL" id="VSSQ01029001">
    <property type="protein sequence ID" value="MPM78938.1"/>
    <property type="molecule type" value="Genomic_DNA"/>
</dbReference>
<accession>A0A645CPW1</accession>
<gene>
    <name evidence="2" type="ORF">SDC9_125953</name>
</gene>
<dbReference type="AlphaFoldDB" id="A0A645CPW1"/>
<reference evidence="2" key="1">
    <citation type="submission" date="2019-08" db="EMBL/GenBank/DDBJ databases">
        <authorList>
            <person name="Kucharzyk K."/>
            <person name="Murdoch R.W."/>
            <person name="Higgins S."/>
            <person name="Loffler F."/>
        </authorList>
    </citation>
    <scope>NUCLEOTIDE SEQUENCE</scope>
</reference>
<dbReference type="Pfam" id="PF12728">
    <property type="entry name" value="HTH_17"/>
    <property type="match status" value="1"/>
</dbReference>
<feature type="domain" description="Helix-turn-helix" evidence="1">
    <location>
        <begin position="4"/>
        <end position="45"/>
    </location>
</feature>
<evidence type="ECO:0000259" key="1">
    <source>
        <dbReference type="Pfam" id="PF12728"/>
    </source>
</evidence>
<sequence>MATYYTCNEVAQIYKVKKITVWGWIKNKKLLALKIRRNYKLSSED</sequence>
<name>A0A645CPW1_9ZZZZ</name>
<dbReference type="InterPro" id="IPR041657">
    <property type="entry name" value="HTH_17"/>
</dbReference>
<organism evidence="2">
    <name type="scientific">bioreactor metagenome</name>
    <dbReference type="NCBI Taxonomy" id="1076179"/>
    <lineage>
        <taxon>unclassified sequences</taxon>
        <taxon>metagenomes</taxon>
        <taxon>ecological metagenomes</taxon>
    </lineage>
</organism>
<protein>
    <recommendedName>
        <fullName evidence="1">Helix-turn-helix domain-containing protein</fullName>
    </recommendedName>
</protein>
<comment type="caution">
    <text evidence="2">The sequence shown here is derived from an EMBL/GenBank/DDBJ whole genome shotgun (WGS) entry which is preliminary data.</text>
</comment>